<keyword evidence="2" id="KW-1185">Reference proteome</keyword>
<dbReference type="AlphaFoldDB" id="A0AAN7GSX2"/>
<protein>
    <submittedName>
        <fullName evidence="1">Uncharacterized protein</fullName>
    </submittedName>
</protein>
<evidence type="ECO:0000313" key="1">
    <source>
        <dbReference type="EMBL" id="KAK4745802.1"/>
    </source>
</evidence>
<dbReference type="Proteomes" id="UP001345219">
    <property type="component" value="Chromosome 10"/>
</dbReference>
<reference evidence="1 2" key="1">
    <citation type="journal article" date="2023" name="Hortic Res">
        <title>Pangenome of water caltrop reveals structural variations and asymmetric subgenome divergence after allopolyploidization.</title>
        <authorList>
            <person name="Zhang X."/>
            <person name="Chen Y."/>
            <person name="Wang L."/>
            <person name="Yuan Y."/>
            <person name="Fang M."/>
            <person name="Shi L."/>
            <person name="Lu R."/>
            <person name="Comes H.P."/>
            <person name="Ma Y."/>
            <person name="Chen Y."/>
            <person name="Huang G."/>
            <person name="Zhou Y."/>
            <person name="Zheng Z."/>
            <person name="Qiu Y."/>
        </authorList>
    </citation>
    <scope>NUCLEOTIDE SEQUENCE [LARGE SCALE GENOMIC DNA]</scope>
    <source>
        <tissue evidence="1">Roots</tissue>
    </source>
</reference>
<name>A0AAN7GSX2_9MYRT</name>
<evidence type="ECO:0000313" key="2">
    <source>
        <dbReference type="Proteomes" id="UP001345219"/>
    </source>
</evidence>
<proteinExistence type="predicted"/>
<dbReference type="EMBL" id="JAXIOK010000021">
    <property type="protein sequence ID" value="KAK4745802.1"/>
    <property type="molecule type" value="Genomic_DNA"/>
</dbReference>
<accession>A0AAN7GSX2</accession>
<sequence>MKNQVKDVNDQANNEISKLLQSITTPGDIPEGFNNLVDSRSLPPLNLGSGVVVTEDSLGLDMHQIASIFQADPGSSDTNRQAASCTWDNAPRMC</sequence>
<organism evidence="1 2">
    <name type="scientific">Trapa incisa</name>
    <dbReference type="NCBI Taxonomy" id="236973"/>
    <lineage>
        <taxon>Eukaryota</taxon>
        <taxon>Viridiplantae</taxon>
        <taxon>Streptophyta</taxon>
        <taxon>Embryophyta</taxon>
        <taxon>Tracheophyta</taxon>
        <taxon>Spermatophyta</taxon>
        <taxon>Magnoliopsida</taxon>
        <taxon>eudicotyledons</taxon>
        <taxon>Gunneridae</taxon>
        <taxon>Pentapetalae</taxon>
        <taxon>rosids</taxon>
        <taxon>malvids</taxon>
        <taxon>Myrtales</taxon>
        <taxon>Lythraceae</taxon>
        <taxon>Trapa</taxon>
    </lineage>
</organism>
<comment type="caution">
    <text evidence="1">The sequence shown here is derived from an EMBL/GenBank/DDBJ whole genome shotgun (WGS) entry which is preliminary data.</text>
</comment>
<gene>
    <name evidence="1" type="ORF">SAY87_012114</name>
</gene>